<comment type="subunit">
    <text evidence="6">Part of the 30S ribosomal subunit.</text>
</comment>
<dbReference type="NCBIfam" id="TIGR03635">
    <property type="entry name" value="uS17_bact"/>
    <property type="match status" value="1"/>
</dbReference>
<dbReference type="PRINTS" id="PR00973">
    <property type="entry name" value="RIBOSOMALS17"/>
</dbReference>
<evidence type="ECO:0000256" key="5">
    <source>
        <dbReference type="ARBA" id="ARBA00023274"/>
    </source>
</evidence>
<dbReference type="PANTHER" id="PTHR10744:SF1">
    <property type="entry name" value="SMALL RIBOSOMAL SUBUNIT PROTEIN US17M"/>
    <property type="match status" value="1"/>
</dbReference>
<dbReference type="PANTHER" id="PTHR10744">
    <property type="entry name" value="40S RIBOSOMAL PROTEIN S11 FAMILY MEMBER"/>
    <property type="match status" value="1"/>
</dbReference>
<dbReference type="Gene3D" id="2.40.50.140">
    <property type="entry name" value="Nucleic acid-binding proteins"/>
    <property type="match status" value="1"/>
</dbReference>
<dbReference type="NCBIfam" id="NF004123">
    <property type="entry name" value="PRK05610.1"/>
    <property type="match status" value="1"/>
</dbReference>
<evidence type="ECO:0000256" key="1">
    <source>
        <dbReference type="ARBA" id="ARBA00010254"/>
    </source>
</evidence>
<dbReference type="eggNOG" id="COG0186">
    <property type="taxonomic scope" value="Bacteria"/>
</dbReference>
<evidence type="ECO:0000256" key="4">
    <source>
        <dbReference type="ARBA" id="ARBA00022980"/>
    </source>
</evidence>
<name>A3IQ12_9CHRO</name>
<sequence>MAIKERVGVVVSTKMDKTAVVAVENRSPHPKYGKIVVKTRKFKAHDPENQCQEGDRVRIRETRPLSKTKRWEIKTILTAH</sequence>
<evidence type="ECO:0000313" key="8">
    <source>
        <dbReference type="EMBL" id="EAZ91352.1"/>
    </source>
</evidence>
<dbReference type="GO" id="GO:0022627">
    <property type="term" value="C:cytosolic small ribosomal subunit"/>
    <property type="evidence" value="ECO:0007669"/>
    <property type="project" value="UniProtKB-UniRule"/>
</dbReference>
<dbReference type="PROSITE" id="PS00056">
    <property type="entry name" value="RIBOSOMAL_S17"/>
    <property type="match status" value="1"/>
</dbReference>
<protein>
    <recommendedName>
        <fullName evidence="6">Small ribosomal subunit protein uS17</fullName>
    </recommendedName>
</protein>
<comment type="function">
    <text evidence="6">One of the primary rRNA binding proteins, it binds specifically to the 5'-end of 16S ribosomal RNA.</text>
</comment>
<dbReference type="GO" id="GO:0006412">
    <property type="term" value="P:translation"/>
    <property type="evidence" value="ECO:0007669"/>
    <property type="project" value="UniProtKB-UniRule"/>
</dbReference>
<dbReference type="OrthoDB" id="9811714at2"/>
<dbReference type="CDD" id="cd00364">
    <property type="entry name" value="Ribosomal_uS17"/>
    <property type="match status" value="1"/>
</dbReference>
<organism evidence="8 9">
    <name type="scientific">Crocosphaera chwakensis CCY0110</name>
    <dbReference type="NCBI Taxonomy" id="391612"/>
    <lineage>
        <taxon>Bacteria</taxon>
        <taxon>Bacillati</taxon>
        <taxon>Cyanobacteriota</taxon>
        <taxon>Cyanophyceae</taxon>
        <taxon>Oscillatoriophycideae</taxon>
        <taxon>Chroococcales</taxon>
        <taxon>Aphanothecaceae</taxon>
        <taxon>Crocosphaera</taxon>
        <taxon>Crocosphaera chwakensis</taxon>
    </lineage>
</organism>
<keyword evidence="5 6" id="KW-0687">Ribonucleoprotein</keyword>
<dbReference type="RefSeq" id="WP_008275478.1">
    <property type="nucleotide sequence ID" value="NZ_AAXW01000014.1"/>
</dbReference>
<dbReference type="EMBL" id="AAXW01000014">
    <property type="protein sequence ID" value="EAZ91352.1"/>
    <property type="molecule type" value="Genomic_DNA"/>
</dbReference>
<evidence type="ECO:0000313" key="9">
    <source>
        <dbReference type="Proteomes" id="UP000003781"/>
    </source>
</evidence>
<evidence type="ECO:0000256" key="6">
    <source>
        <dbReference type="HAMAP-Rule" id="MF_01345"/>
    </source>
</evidence>
<evidence type="ECO:0000256" key="7">
    <source>
        <dbReference type="RuleBase" id="RU003872"/>
    </source>
</evidence>
<dbReference type="HAMAP" id="MF_01345_B">
    <property type="entry name" value="Ribosomal_uS17_B"/>
    <property type="match status" value="1"/>
</dbReference>
<comment type="caution">
    <text evidence="8">The sequence shown here is derived from an EMBL/GenBank/DDBJ whole genome shotgun (WGS) entry which is preliminary data.</text>
</comment>
<dbReference type="Pfam" id="PF00366">
    <property type="entry name" value="Ribosomal_S17"/>
    <property type="match status" value="1"/>
</dbReference>
<dbReference type="InterPro" id="IPR019979">
    <property type="entry name" value="Ribosomal_uS17_CS"/>
</dbReference>
<evidence type="ECO:0000256" key="3">
    <source>
        <dbReference type="ARBA" id="ARBA00022884"/>
    </source>
</evidence>
<dbReference type="Proteomes" id="UP000003781">
    <property type="component" value="Unassembled WGS sequence"/>
</dbReference>
<dbReference type="InterPro" id="IPR000266">
    <property type="entry name" value="Ribosomal_uS17"/>
</dbReference>
<evidence type="ECO:0000256" key="2">
    <source>
        <dbReference type="ARBA" id="ARBA00022730"/>
    </source>
</evidence>
<keyword evidence="3 6" id="KW-0694">RNA-binding</keyword>
<proteinExistence type="inferred from homology"/>
<dbReference type="GO" id="GO:0003735">
    <property type="term" value="F:structural constituent of ribosome"/>
    <property type="evidence" value="ECO:0007669"/>
    <property type="project" value="UniProtKB-UniRule"/>
</dbReference>
<keyword evidence="4 6" id="KW-0689">Ribosomal protein</keyword>
<dbReference type="GO" id="GO:0019843">
    <property type="term" value="F:rRNA binding"/>
    <property type="evidence" value="ECO:0007669"/>
    <property type="project" value="UniProtKB-UniRule"/>
</dbReference>
<comment type="similarity">
    <text evidence="1 6 7">Belongs to the universal ribosomal protein uS17 family.</text>
</comment>
<dbReference type="InterPro" id="IPR019984">
    <property type="entry name" value="Ribosomal_uS17_bact/chlr"/>
</dbReference>
<dbReference type="SUPFAM" id="SSF50249">
    <property type="entry name" value="Nucleic acid-binding proteins"/>
    <property type="match status" value="1"/>
</dbReference>
<gene>
    <name evidence="6 8" type="primary">rpsQ</name>
    <name evidence="6" type="synonym">rps17</name>
    <name evidence="8" type="ORF">CY0110_05262</name>
</gene>
<dbReference type="InterPro" id="IPR012340">
    <property type="entry name" value="NA-bd_OB-fold"/>
</dbReference>
<keyword evidence="2 6" id="KW-0699">rRNA-binding</keyword>
<accession>A3IQ12</accession>
<reference evidence="8 9" key="1">
    <citation type="submission" date="2007-03" db="EMBL/GenBank/DDBJ databases">
        <authorList>
            <person name="Stal L."/>
            <person name="Ferriera S."/>
            <person name="Johnson J."/>
            <person name="Kravitz S."/>
            <person name="Beeson K."/>
            <person name="Sutton G."/>
            <person name="Rogers Y.-H."/>
            <person name="Friedman R."/>
            <person name="Frazier M."/>
            <person name="Venter J.C."/>
        </authorList>
    </citation>
    <scope>NUCLEOTIDE SEQUENCE [LARGE SCALE GENOMIC DNA]</scope>
    <source>
        <strain evidence="8 9">CCY0110</strain>
    </source>
</reference>
<keyword evidence="9" id="KW-1185">Reference proteome</keyword>
<dbReference type="AlphaFoldDB" id="A3IQ12"/>